<dbReference type="AlphaFoldDB" id="A0A285U5J9"/>
<organism evidence="2 3">
    <name type="scientific">Ureibacillus acetophenoni</name>
    <dbReference type="NCBI Taxonomy" id="614649"/>
    <lineage>
        <taxon>Bacteria</taxon>
        <taxon>Bacillati</taxon>
        <taxon>Bacillota</taxon>
        <taxon>Bacilli</taxon>
        <taxon>Bacillales</taxon>
        <taxon>Caryophanaceae</taxon>
        <taxon>Ureibacillus</taxon>
    </lineage>
</organism>
<reference evidence="3" key="1">
    <citation type="submission" date="2017-08" db="EMBL/GenBank/DDBJ databases">
        <authorList>
            <person name="Varghese N."/>
            <person name="Submissions S."/>
        </authorList>
    </citation>
    <scope>NUCLEOTIDE SEQUENCE [LARGE SCALE GENOMIC DNA]</scope>
    <source>
        <strain evidence="3">JC23</strain>
    </source>
</reference>
<keyword evidence="3" id="KW-1185">Reference proteome</keyword>
<sequence>MIKNLFTFIISFLFSLLVIMLVNQAAFAVTPVIGTIDDYNGISGEDKEKAKEIINNLKEQLSKLGITIDKKHIHLDDQSKEKVIEIFKNLHEGKISDEEAEAQLKEFGITLPKDNEFKNMDQETKEKVTSLVEDARSKLKDLGLKLPKKFERMIQRKE</sequence>
<feature type="signal peptide" evidence="1">
    <location>
        <begin position="1"/>
        <end position="28"/>
    </location>
</feature>
<dbReference type="OrthoDB" id="2734846at2"/>
<dbReference type="RefSeq" id="WP_097148705.1">
    <property type="nucleotide sequence ID" value="NZ_OBQC01000003.1"/>
</dbReference>
<gene>
    <name evidence="2" type="ORF">SAMN05877842_10350</name>
</gene>
<protein>
    <submittedName>
        <fullName evidence="2">Uncharacterized protein</fullName>
    </submittedName>
</protein>
<evidence type="ECO:0000313" key="2">
    <source>
        <dbReference type="EMBL" id="SOC37119.1"/>
    </source>
</evidence>
<accession>A0A285U5J9</accession>
<evidence type="ECO:0000313" key="3">
    <source>
        <dbReference type="Proteomes" id="UP000219252"/>
    </source>
</evidence>
<keyword evidence="1" id="KW-0732">Signal</keyword>
<dbReference type="Proteomes" id="UP000219252">
    <property type="component" value="Unassembled WGS sequence"/>
</dbReference>
<name>A0A285U5J9_9BACL</name>
<dbReference type="EMBL" id="OBQC01000003">
    <property type="protein sequence ID" value="SOC37119.1"/>
    <property type="molecule type" value="Genomic_DNA"/>
</dbReference>
<evidence type="ECO:0000256" key="1">
    <source>
        <dbReference type="SAM" id="SignalP"/>
    </source>
</evidence>
<proteinExistence type="predicted"/>
<feature type="chain" id="PRO_5012741405" evidence="1">
    <location>
        <begin position="29"/>
        <end position="158"/>
    </location>
</feature>